<sequence length="283" mass="33077">MCADEVVDNEEVVDKKNAEELVEKTLVEDEVIDNEEVSTNENEEIIREEIGVEKIIDDGVNCGNDEQDMQTIGAKIDEKNQEGENEEKHEVNDEEEEIILFMRTWLMEHGGYKQEDTQEWGLDKLKEEMNKVEIEIAMSIEVRQKWRHKLFDANVGYTWPSLNRMGDERLLKELDNLKKLVGAKSVLKEIQEETDPENVDKYPNDHYVPTISDSQRLKVFSDNLEITEIGYKYVSKILLSDLNIYKNHLLDLAKEYKKSTEGKKEDTKRNLLEELMERQASTF</sequence>
<accession>A0ACB9A2G4</accession>
<organism evidence="1 2">
    <name type="scientific">Smallanthus sonchifolius</name>
    <dbReference type="NCBI Taxonomy" id="185202"/>
    <lineage>
        <taxon>Eukaryota</taxon>
        <taxon>Viridiplantae</taxon>
        <taxon>Streptophyta</taxon>
        <taxon>Embryophyta</taxon>
        <taxon>Tracheophyta</taxon>
        <taxon>Spermatophyta</taxon>
        <taxon>Magnoliopsida</taxon>
        <taxon>eudicotyledons</taxon>
        <taxon>Gunneridae</taxon>
        <taxon>Pentapetalae</taxon>
        <taxon>asterids</taxon>
        <taxon>campanulids</taxon>
        <taxon>Asterales</taxon>
        <taxon>Asteraceae</taxon>
        <taxon>Asteroideae</taxon>
        <taxon>Heliantheae alliance</taxon>
        <taxon>Millerieae</taxon>
        <taxon>Smallanthus</taxon>
    </lineage>
</organism>
<reference evidence="1 2" key="2">
    <citation type="journal article" date="2022" name="Mol. Ecol. Resour.">
        <title>The genomes of chicory, endive, great burdock and yacon provide insights into Asteraceae paleo-polyploidization history and plant inulin production.</title>
        <authorList>
            <person name="Fan W."/>
            <person name="Wang S."/>
            <person name="Wang H."/>
            <person name="Wang A."/>
            <person name="Jiang F."/>
            <person name="Liu H."/>
            <person name="Zhao H."/>
            <person name="Xu D."/>
            <person name="Zhang Y."/>
        </authorList>
    </citation>
    <scope>NUCLEOTIDE SEQUENCE [LARGE SCALE GENOMIC DNA]</scope>
    <source>
        <strain evidence="2">cv. Yunnan</strain>
        <tissue evidence="1">Leaves</tissue>
    </source>
</reference>
<proteinExistence type="predicted"/>
<comment type="caution">
    <text evidence="1">The sequence shown here is derived from an EMBL/GenBank/DDBJ whole genome shotgun (WGS) entry which is preliminary data.</text>
</comment>
<protein>
    <submittedName>
        <fullName evidence="1">Uncharacterized protein</fullName>
    </submittedName>
</protein>
<dbReference type="EMBL" id="CM042042">
    <property type="protein sequence ID" value="KAI3704022.1"/>
    <property type="molecule type" value="Genomic_DNA"/>
</dbReference>
<name>A0ACB9A2G4_9ASTR</name>
<evidence type="ECO:0000313" key="1">
    <source>
        <dbReference type="EMBL" id="KAI3704022.1"/>
    </source>
</evidence>
<evidence type="ECO:0000313" key="2">
    <source>
        <dbReference type="Proteomes" id="UP001056120"/>
    </source>
</evidence>
<gene>
    <name evidence="1" type="ORF">L1987_74227</name>
</gene>
<dbReference type="Proteomes" id="UP001056120">
    <property type="component" value="Linkage Group LG25"/>
</dbReference>
<reference evidence="2" key="1">
    <citation type="journal article" date="2022" name="Mol. Ecol. Resour.">
        <title>The genomes of chicory, endive, great burdock and yacon provide insights into Asteraceae palaeo-polyploidization history and plant inulin production.</title>
        <authorList>
            <person name="Fan W."/>
            <person name="Wang S."/>
            <person name="Wang H."/>
            <person name="Wang A."/>
            <person name="Jiang F."/>
            <person name="Liu H."/>
            <person name="Zhao H."/>
            <person name="Xu D."/>
            <person name="Zhang Y."/>
        </authorList>
    </citation>
    <scope>NUCLEOTIDE SEQUENCE [LARGE SCALE GENOMIC DNA]</scope>
    <source>
        <strain evidence="2">cv. Yunnan</strain>
    </source>
</reference>
<keyword evidence="2" id="KW-1185">Reference proteome</keyword>